<sequence length="76" mass="8074">MKTNHSATRPEPGEAPRWFKSSYSIDDGGGSCVTVASLADWVGVRDSKHGSGPALAIPATAWTSFIREVQAERLGT</sequence>
<name>A0ABX7RJU7_9ACTN</name>
<evidence type="ECO:0000313" key="3">
    <source>
        <dbReference type="Proteomes" id="UP000671836"/>
    </source>
</evidence>
<dbReference type="Proteomes" id="UP000671836">
    <property type="component" value="Chromosome"/>
</dbReference>
<dbReference type="InterPro" id="IPR007278">
    <property type="entry name" value="DUF397"/>
</dbReference>
<evidence type="ECO:0000313" key="2">
    <source>
        <dbReference type="EMBL" id="QSY47186.1"/>
    </source>
</evidence>
<evidence type="ECO:0000259" key="1">
    <source>
        <dbReference type="Pfam" id="PF04149"/>
    </source>
</evidence>
<accession>A0ABX7RJU7</accession>
<feature type="domain" description="DUF397" evidence="1">
    <location>
        <begin position="17"/>
        <end position="69"/>
    </location>
</feature>
<dbReference type="Pfam" id="PF04149">
    <property type="entry name" value="DUF397"/>
    <property type="match status" value="1"/>
</dbReference>
<proteinExistence type="predicted"/>
<dbReference type="EMBL" id="CP071595">
    <property type="protein sequence ID" value="QSY47186.1"/>
    <property type="molecule type" value="Genomic_DNA"/>
</dbReference>
<keyword evidence="3" id="KW-1185">Reference proteome</keyword>
<gene>
    <name evidence="2" type="ORF">J3S04_17560</name>
</gene>
<protein>
    <submittedName>
        <fullName evidence="2">DUF397 domain-containing protein</fullName>
    </submittedName>
</protein>
<reference evidence="2 3" key="1">
    <citation type="submission" date="2021-03" db="EMBL/GenBank/DDBJ databases">
        <title>Streptomyces strains.</title>
        <authorList>
            <person name="Lund M.B."/>
            <person name="Toerring T."/>
        </authorList>
    </citation>
    <scope>NUCLEOTIDE SEQUENCE [LARGE SCALE GENOMIC DNA]</scope>
    <source>
        <strain evidence="2 3">KCC S-1010</strain>
    </source>
</reference>
<organism evidence="2 3">
    <name type="scientific">Streptomyces griseocarneus</name>
    <dbReference type="NCBI Taxonomy" id="51201"/>
    <lineage>
        <taxon>Bacteria</taxon>
        <taxon>Bacillati</taxon>
        <taxon>Actinomycetota</taxon>
        <taxon>Actinomycetes</taxon>
        <taxon>Kitasatosporales</taxon>
        <taxon>Streptomycetaceae</taxon>
        <taxon>Streptomyces</taxon>
    </lineage>
</organism>
<dbReference type="RefSeq" id="WP_086573857.1">
    <property type="nucleotide sequence ID" value="NZ_CP071595.1"/>
</dbReference>